<dbReference type="Gene3D" id="3.40.50.1820">
    <property type="entry name" value="alpha/beta hydrolase"/>
    <property type="match status" value="1"/>
</dbReference>
<dbReference type="InterPro" id="IPR045851">
    <property type="entry name" value="AMP-bd_C_sf"/>
</dbReference>
<evidence type="ECO:0000256" key="2">
    <source>
        <dbReference type="ARBA" id="ARBA00006432"/>
    </source>
</evidence>
<comment type="cofactor">
    <cofactor evidence="1">
        <name>pantetheine 4'-phosphate</name>
        <dbReference type="ChEBI" id="CHEBI:47942"/>
    </cofactor>
</comment>
<dbReference type="SMART" id="SM00823">
    <property type="entry name" value="PKS_PP"/>
    <property type="match status" value="1"/>
</dbReference>
<proteinExistence type="inferred from homology"/>
<dbReference type="InterPro" id="IPR036736">
    <property type="entry name" value="ACP-like_sf"/>
</dbReference>
<reference evidence="7" key="1">
    <citation type="submission" date="2013-07" db="EMBL/GenBank/DDBJ databases">
        <title>Sub-species coevolution in mutualistic symbiosis.</title>
        <authorList>
            <person name="Murfin K."/>
            <person name="Klassen J."/>
            <person name="Lee M."/>
            <person name="Forst S."/>
            <person name="Stock P."/>
            <person name="Goodrich-Blair H."/>
        </authorList>
    </citation>
    <scope>NUCLEOTIDE SEQUENCE [LARGE SCALE GENOMIC DNA]</scope>
    <source>
        <strain evidence="7">Kraussei Becker Underwood</strain>
    </source>
</reference>
<dbReference type="Proteomes" id="UP000028493">
    <property type="component" value="Unassembled WGS sequence"/>
</dbReference>
<dbReference type="GO" id="GO:0031177">
    <property type="term" value="F:phosphopantetheine binding"/>
    <property type="evidence" value="ECO:0007669"/>
    <property type="project" value="InterPro"/>
</dbReference>
<protein>
    <submittedName>
        <fullName evidence="7">Similar to proteins involved in antibiotic biosynthesis</fullName>
    </submittedName>
</protein>
<dbReference type="SUPFAM" id="SSF53474">
    <property type="entry name" value="alpha/beta-Hydrolases"/>
    <property type="match status" value="1"/>
</dbReference>
<dbReference type="Pfam" id="PF00975">
    <property type="entry name" value="Thioesterase"/>
    <property type="match status" value="1"/>
</dbReference>
<feature type="domain" description="Carrier" evidence="6">
    <location>
        <begin position="2913"/>
        <end position="2987"/>
    </location>
</feature>
<dbReference type="InterPro" id="IPR001031">
    <property type="entry name" value="Thioesterase"/>
</dbReference>
<dbReference type="EMBL" id="CBSZ010000241">
    <property type="protein sequence ID" value="CDH24832.1"/>
    <property type="molecule type" value="Genomic_DNA"/>
</dbReference>
<dbReference type="InterPro" id="IPR000873">
    <property type="entry name" value="AMP-dep_synth/lig_dom"/>
</dbReference>
<dbReference type="HOGENOM" id="CLU_000022_0_0_6"/>
<dbReference type="GO" id="GO:0043041">
    <property type="term" value="P:amino acid activation for nonribosomal peptide biosynthetic process"/>
    <property type="evidence" value="ECO:0007669"/>
    <property type="project" value="TreeGrafter"/>
</dbReference>
<evidence type="ECO:0000256" key="1">
    <source>
        <dbReference type="ARBA" id="ARBA00001957"/>
    </source>
</evidence>
<dbReference type="InterPro" id="IPR010071">
    <property type="entry name" value="AA_adenyl_dom"/>
</dbReference>
<dbReference type="CDD" id="cd12117">
    <property type="entry name" value="A_NRPS_Srf_like"/>
    <property type="match status" value="1"/>
</dbReference>
<dbReference type="PROSITE" id="PS00455">
    <property type="entry name" value="AMP_BINDING"/>
    <property type="match status" value="3"/>
</dbReference>
<dbReference type="InterPro" id="IPR023213">
    <property type="entry name" value="CAT-like_dom_sf"/>
</dbReference>
<dbReference type="Gene3D" id="2.30.38.10">
    <property type="entry name" value="Luciferase, Domain 3"/>
    <property type="match status" value="3"/>
</dbReference>
<dbReference type="InterPro" id="IPR006162">
    <property type="entry name" value="Ppantetheine_attach_site"/>
</dbReference>
<dbReference type="InterPro" id="IPR029058">
    <property type="entry name" value="AB_hydrolase_fold"/>
</dbReference>
<dbReference type="SUPFAM" id="SSF52777">
    <property type="entry name" value="CoA-dependent acyltransferases"/>
    <property type="match status" value="5"/>
</dbReference>
<dbReference type="PANTHER" id="PTHR45527">
    <property type="entry name" value="NONRIBOSOMAL PEPTIDE SYNTHETASE"/>
    <property type="match status" value="1"/>
</dbReference>
<dbReference type="CDD" id="cd19531">
    <property type="entry name" value="LCL_NRPS-like"/>
    <property type="match status" value="1"/>
</dbReference>
<dbReference type="Pfam" id="PF00668">
    <property type="entry name" value="Condensation"/>
    <property type="match status" value="2"/>
</dbReference>
<organism evidence="7">
    <name type="scientific">Xenorhabdus bovienii str. kraussei Becker Underwood</name>
    <dbReference type="NCBI Taxonomy" id="1398204"/>
    <lineage>
        <taxon>Bacteria</taxon>
        <taxon>Pseudomonadati</taxon>
        <taxon>Pseudomonadota</taxon>
        <taxon>Gammaproteobacteria</taxon>
        <taxon>Enterobacterales</taxon>
        <taxon>Morganellaceae</taxon>
        <taxon>Xenorhabdus</taxon>
    </lineage>
</organism>
<evidence type="ECO:0000259" key="6">
    <source>
        <dbReference type="PROSITE" id="PS50075"/>
    </source>
</evidence>
<dbReference type="FunFam" id="1.10.1200.10:FF:000005">
    <property type="entry name" value="Nonribosomal peptide synthetase 1"/>
    <property type="match status" value="3"/>
</dbReference>
<dbReference type="PROSITE" id="PS50075">
    <property type="entry name" value="CARRIER"/>
    <property type="match status" value="3"/>
</dbReference>
<dbReference type="FunFam" id="3.40.50.980:FF:000002">
    <property type="entry name" value="Enterobactin synthetase component F"/>
    <property type="match status" value="1"/>
</dbReference>
<dbReference type="PROSITE" id="PS00012">
    <property type="entry name" value="PHOSPHOPANTETHEINE"/>
    <property type="match status" value="1"/>
</dbReference>
<dbReference type="GO" id="GO:0016874">
    <property type="term" value="F:ligase activity"/>
    <property type="evidence" value="ECO:0007669"/>
    <property type="project" value="UniProtKB-KW"/>
</dbReference>
<evidence type="ECO:0000256" key="3">
    <source>
        <dbReference type="ARBA" id="ARBA00022450"/>
    </source>
</evidence>
<dbReference type="Pfam" id="PF00550">
    <property type="entry name" value="PP-binding"/>
    <property type="match status" value="3"/>
</dbReference>
<sequence>MKDNIATIGNIFNEKILFPEVNILQSLTSSELFWYQRFTNFQSLQLPFDIPHKIEASRWAISRWQPPPLQKDQETPWKIVLQAFVIYLARLTQQSTLQIGWDVALNNNQEDLASVVPMNIEVEWNNPWYKVADVVDEELSQLAQYQTFSYDLLSHFSLLSSELSNHRHLWPLAVAVVQDRRQSDQKASGNLLTLQIDKQGFFRWIYDENRLDTEMILRISEHLQILLLSEKSGKETPIAKLNFLPEAERVLLLETWNATETIYSDHLCINQLFEQQVEKSPQAIALIAGEKALSYSELNTRANQLAYQLIKRGICPGDHVVLLLERSIMLVVAQLSVLKAGAVYVPLDTTMPDKRKNLLISDCFAKLLLIDTQTEIPDDLTVPFLRISDESNPLREEDNINPDLPCSSTELAYIMYTSGSTGIPKGVLVPHRAVVRLVINNNYLTIDPIDRVAFTANPAFDASTFEVWAPLLNGGALVVITHAILLTYERLVQVIQSQHITVMWLTVGLFNRLITELYPILPKMKSLIVGGDVLDPHIIAQVLNTNPPQQLLNGYGPTEATTFTTTYCIKSIDQGMTNIPIGRPIANTRLYLLDSNGQPVPLGAIGEIYIGGDGVACGYLNQPELTAKRFLIDPFSDKLNAQMYRTGDLARYLPDGNLEYLGRNDQQVKIRGFRVELGEIEARLSEHPAVHEAVVLALDNGMDKWLVAYVVADSDMEKKLANRLHAHLSTVLPDYMVPVAFVRLDSFPLTPNGKLDRKAFPAPGGEAFARQRYEIPHGETETTLATIWCEVLEIEQISRHDNFFVLGGHSLIAVQVINRIMTIFGVELPLMVLFNSPSLVALAQMVQIYLDKQDSVALPSIMPLSKKEILPLSLAQQRLWFLAQLEGVNETYHIPLVLYLRGQLDIAALQQALNTVFARHEALRSIFVFVDGQPQVRLLEKDNGLPLVQYDLRGHSAMDVAHAQLSTRIMFEPFELNRGPLVRAALIRLTDDEYQFLLIQHHIISDGWSVNILIRELNILYATFLVEQSDPLPPLLIQYPDYAVWQREWLSTQRIQVQSDYWRTILADAPVILDLPTDRPRPLEQSFSGDSIPIHLDSELVSALKLLSQKQGVTLFMALLSAWAVVLSRLSGQDDIIIGTPSAGRSHQEIEPLIGFFVNTLALRMKVSGELTVEEFLEQVRETALAAQTHQDLPFEQVVEIIQPPRRLSHTPLFQVMFIWQNNERKDWILPELVATPVDLAFNVAKFDLSLELYEDAGGITGSLEYSTALFEQSTIERHVGYLKTMLEAMIANSQQQIGSIDILASSERWLLLEARNATEIQYSEMLCLHQLFEQQVEKTPDTIALIYEEQTLSYTELNTRANQLAHQLMMLGVGPDQLVAICVSRSPAMVVGVLAILKAGGAYVPLDPVYSGERLTTILIDTSPAVILADETGLVALGEAVLIGRAVLDPNMQFDQPDSNPQVATLTSRNLAYVIYTSGSTGAPKGVMVEHRGVCNYLWGMEDYLTKKPFDSMISSSLAFDFTVTSLYPPLLGGGKIHLLHSGEEMAEFIPVLLSMKPGSLVKITPSHLLVVGQELKAAGLICPGYCFVVGGEILSGSTVALWQTLSPDSLIINEYGPTETVVACTVLDPSHLNPSVDNVPIGRPIANIKIYLLDTYGNAVPMGSVGEIYIGGIAVSRGYLNQIELTAERFIADPFSDKQDARMYRTGDLARYLPDGNLEFLTRNDQQVKIRGFRIEPGEIEARLAEHPAVRGSVVLALGEGQEKRLVAYVVAGEKEELVNNLRNHLSAKLPDYMVPAAFVRLDGLPLTPNGKLDRRALPVPDEKAFFRQTYEAPQGKAETLLAAIWCELLGIREVSRHDNFFALGGHSLLAVRVIEHLRKSEMILEVRNLFQMPVLSDLAKTLGRNSVVVVPTNMITPETTTITPSMLPLIDLTQADINHIIERIPGGISNIQDIYALSPLQDGILFHHLLENEGDPYLQFSQMTFESRTLLNQYLAAVQKVVDRHDILRTAFVWQELSVPAQVVLRKVALSITELMLDPAEGLISEQLSQHFDPSHYRLNLNEAPLLQFVITPEVNGHCHLLELHHHLIGDHITLEVMHHEIRAYLTGHAETLPATVPFRNLVAQAYLGGSQEEHIRFFTEMLEGVEEPTLPFGLAEVHRDGSQVTEYHRMLPSALNSRLRRQAQQLGVSLATLCHVAWAQVLSRTSGQEKVVFGTVLFGRMATGAGMDSGLGPFINTLPLRLDVGDMSVRDSIQQTHTQLAGLLAHEHASLALAQRCSNVDNTMPLFSALLNYRHNDLAALTNKQISGIEFVGEQERTNYPLVLSVEDFGESLGLTTQIVQPFNSERICNYMHQALENLADALEHTPDRSVRALDILPEAERILLLTAWNTTETPYPDGLCIHQLFEQQVVKTPAATALVYEEQTLSYAELNTRANRLAHQLILLGVVPDQRVAICVSRSPAMVVGILAILKAGGAYVPLDPAYPGERLAQILTDSAPAIVLVDETGQAALGDNALTERKVFNPNTVFEQAENNPQIATLTSRHLAYVIYTSGSTGLPKGVMNEHRGVVNRLLWAQDEYQLAEHDRVLQKTPFSFDVSVWEFFLPLLAGAQLVIARPDGHKDPAYLLAEIESRNITTIHFVPSMLQSFLHYTPAGRCQTLRRILCSGEALTYSLQQQCMAHFPHSELHNLYGPTEAAIDVTFWHCQSDKYPGRVPIGRPIANTQLYILDKYHQPVPVGVAGELYIGGVGVARGYLNRSELTAEYFLTDPFSDNNPHARMYRTGDLARYLPDGNLEYLGRNDQQVKIRGFRIEPGEIENRLSEHPAVRESAVLALGDEAEKRLVAYVVADEKAELVSSLRSHLSAILPDYMVPAAFVRLDSLPLTPNGKLDRRTLPAPGENAFARQSYTVPQGDAEIALASVWCELLGIEKISRYDNFFALGGHSLLAARMMNIAAGQGLNFTLNSLFQYPVLTELAVKITTDVLLQPQNSAILVRSGGRKEPLFFVPSGLGDYSYVFGLSQFISSNYPIYALPWPSINEESVSTMEEFAVRMVTLMKAIQPTGPYRIGGYSSGGILAHAIAQRLLNSREQVNFLGFIDTPAPHYFGKEAVHPKHRFLTELTRQLKGEHLEEISALYQRIDVLNLIQFIQTAQELGLYPVNLSAEIAAKRWEQIARYTQLAVVYEAAALDITLYQFYAQDTYSALSSITDIMDERPEPVHREQSLGWARIIPEASLQLIGIPGNHFSLLENAENKVFLAQAINTVLTNNDERGEI</sequence>
<dbReference type="InterPro" id="IPR020806">
    <property type="entry name" value="PKS_PP-bd"/>
</dbReference>
<dbReference type="FunFam" id="2.30.38.10:FF:000001">
    <property type="entry name" value="Non-ribosomal peptide synthetase PvdI"/>
    <property type="match status" value="3"/>
</dbReference>
<dbReference type="Gene3D" id="3.40.50.980">
    <property type="match status" value="6"/>
</dbReference>
<dbReference type="Pfam" id="PF00501">
    <property type="entry name" value="AMP-binding"/>
    <property type="match status" value="3"/>
</dbReference>
<comment type="similarity">
    <text evidence="2">Belongs to the ATP-dependent AMP-binding enzyme family.</text>
</comment>
<dbReference type="FunFam" id="3.30.559.30:FF:000001">
    <property type="entry name" value="Non-ribosomal peptide synthetase"/>
    <property type="match status" value="1"/>
</dbReference>
<comment type="caution">
    <text evidence="7">The sequence shown here is derived from an EMBL/GenBank/DDBJ whole genome shotgun (WGS) entry which is preliminary data.</text>
</comment>
<dbReference type="PANTHER" id="PTHR45527:SF1">
    <property type="entry name" value="FATTY ACID SYNTHASE"/>
    <property type="match status" value="1"/>
</dbReference>
<accession>A0A077PVT6</accession>
<dbReference type="CDD" id="cd17646">
    <property type="entry name" value="A_NRPS_AB3403-like"/>
    <property type="match status" value="1"/>
</dbReference>
<dbReference type="Gene3D" id="1.10.1200.10">
    <property type="entry name" value="ACP-like"/>
    <property type="match status" value="3"/>
</dbReference>
<keyword evidence="5" id="KW-0436">Ligase</keyword>
<dbReference type="NCBIfam" id="TIGR01733">
    <property type="entry name" value="AA-adenyl-dom"/>
    <property type="match status" value="3"/>
</dbReference>
<dbReference type="CDD" id="cd05930">
    <property type="entry name" value="A_NRPS"/>
    <property type="match status" value="1"/>
</dbReference>
<dbReference type="FunFam" id="3.40.50.980:FF:000001">
    <property type="entry name" value="Non-ribosomal peptide synthetase"/>
    <property type="match status" value="3"/>
</dbReference>
<dbReference type="InterPro" id="IPR009081">
    <property type="entry name" value="PP-bd_ACP"/>
</dbReference>
<dbReference type="SUPFAM" id="SSF47336">
    <property type="entry name" value="ACP-like"/>
    <property type="match status" value="3"/>
</dbReference>
<dbReference type="Gene3D" id="3.30.559.10">
    <property type="entry name" value="Chloramphenicol acetyltransferase-like domain"/>
    <property type="match status" value="2"/>
</dbReference>
<feature type="domain" description="Carrier" evidence="6">
    <location>
        <begin position="1835"/>
        <end position="1909"/>
    </location>
</feature>
<dbReference type="GO" id="GO:0005737">
    <property type="term" value="C:cytoplasm"/>
    <property type="evidence" value="ECO:0007669"/>
    <property type="project" value="TreeGrafter"/>
</dbReference>
<dbReference type="InterPro" id="IPR020845">
    <property type="entry name" value="AMP-binding_CS"/>
</dbReference>
<evidence type="ECO:0000256" key="5">
    <source>
        <dbReference type="ARBA" id="ARBA00022598"/>
    </source>
</evidence>
<dbReference type="FunFam" id="3.30.300.30:FF:000010">
    <property type="entry name" value="Enterobactin synthetase component F"/>
    <property type="match status" value="3"/>
</dbReference>
<dbReference type="Gene3D" id="3.30.559.30">
    <property type="entry name" value="Nonribosomal peptide synthetase, condensation domain"/>
    <property type="match status" value="3"/>
</dbReference>
<dbReference type="Pfam" id="PF13193">
    <property type="entry name" value="AMP-binding_C"/>
    <property type="match status" value="3"/>
</dbReference>
<dbReference type="NCBIfam" id="NF003417">
    <property type="entry name" value="PRK04813.1"/>
    <property type="match status" value="3"/>
</dbReference>
<evidence type="ECO:0000313" key="7">
    <source>
        <dbReference type="EMBL" id="CDH24832.1"/>
    </source>
</evidence>
<dbReference type="InterPro" id="IPR001242">
    <property type="entry name" value="Condensation_dom"/>
</dbReference>
<keyword evidence="4" id="KW-0597">Phosphoprotein</keyword>
<dbReference type="CDD" id="cd19544">
    <property type="entry name" value="E-C_NRPS"/>
    <property type="match status" value="1"/>
</dbReference>
<gene>
    <name evidence="7" type="ORF">XBKB1_3150001</name>
</gene>
<keyword evidence="3" id="KW-0596">Phosphopantetheine</keyword>
<feature type="domain" description="Carrier" evidence="6">
    <location>
        <begin position="775"/>
        <end position="850"/>
    </location>
</feature>
<dbReference type="RefSeq" id="WP_038197107.1">
    <property type="nucleotide sequence ID" value="NZ_CAWLXS010000305.1"/>
</dbReference>
<evidence type="ECO:0000256" key="4">
    <source>
        <dbReference type="ARBA" id="ARBA00022553"/>
    </source>
</evidence>
<name>A0A077PVT6_XENBV</name>
<dbReference type="Gene3D" id="3.30.300.30">
    <property type="match status" value="3"/>
</dbReference>
<dbReference type="InterPro" id="IPR025110">
    <property type="entry name" value="AMP-bd_C"/>
</dbReference>
<dbReference type="FunFam" id="3.40.50.12780:FF:000012">
    <property type="entry name" value="Non-ribosomal peptide synthetase"/>
    <property type="match status" value="2"/>
</dbReference>
<dbReference type="SUPFAM" id="SSF56801">
    <property type="entry name" value="Acetyl-CoA synthetase-like"/>
    <property type="match status" value="3"/>
</dbReference>
<dbReference type="GO" id="GO:0044550">
    <property type="term" value="P:secondary metabolite biosynthetic process"/>
    <property type="evidence" value="ECO:0007669"/>
    <property type="project" value="UniProtKB-ARBA"/>
</dbReference>